<sequence>MTETESNVYDVVVIGAGPVGENVADRTRAAGLTTAIVESELVGGECSYWACMPSKALLRPVIARADARRTPGLSQAVRGPLDAAAVLAHRDYYTSDWKDDGQVQWVEGIGADLYRGQGRLASPRTVEVTGPDGARRVLTARQAVAVCTGSRAALPGLPGLADVRPWTSREATSAHEVPGRLIVVGGGVVAVEMATAWQALGSRVTVLVRGGGLLDRMEPFAGELVARALTEAGADLRTGTSVKSVSRENGTVVAVTDTGERIEADEILFATGRAPRTDDLGLETVGLEPGSWLETDDSLRVTGHDWLYAVGDVNHRALLTHQGKYQARIAGAAIAARATGERGLDTAPWGAHAATADHAAVPQVVFTDPEAASVGLTLAEAERAGHRVRAVDVDLATVAGAGLYADGYTGRARMVVDLEDEILRGVTFVGPGVGEMIHSATIAVAGQVPVHRLWHAVPSYPTISEVWLRLLEAYRDN</sequence>
<dbReference type="AlphaFoldDB" id="A0A918GMK0"/>
<dbReference type="Pfam" id="PF02852">
    <property type="entry name" value="Pyr_redox_dim"/>
    <property type="match status" value="1"/>
</dbReference>
<dbReference type="GO" id="GO:0050660">
    <property type="term" value="F:flavin adenine dinucleotide binding"/>
    <property type="evidence" value="ECO:0007669"/>
    <property type="project" value="TreeGrafter"/>
</dbReference>
<evidence type="ECO:0000256" key="6">
    <source>
        <dbReference type="PIRSR" id="PIRSR000350-4"/>
    </source>
</evidence>
<dbReference type="InterPro" id="IPR016156">
    <property type="entry name" value="FAD/NAD-linked_Rdtase_dimer_sf"/>
</dbReference>
<feature type="domain" description="FAD/NAD(P)-binding" evidence="8">
    <location>
        <begin position="9"/>
        <end position="321"/>
    </location>
</feature>
<feature type="binding site" evidence="5">
    <location>
        <position position="55"/>
    </location>
    <ligand>
        <name>FAD</name>
        <dbReference type="ChEBI" id="CHEBI:57692"/>
    </ligand>
</feature>
<evidence type="ECO:0000259" key="8">
    <source>
        <dbReference type="Pfam" id="PF07992"/>
    </source>
</evidence>
<keyword evidence="2" id="KW-0285">Flavoprotein</keyword>
<feature type="domain" description="Pyridine nucleotide-disulphide oxidoreductase dimerisation" evidence="7">
    <location>
        <begin position="361"/>
        <end position="467"/>
    </location>
</feature>
<dbReference type="InterPro" id="IPR023753">
    <property type="entry name" value="FAD/NAD-binding_dom"/>
</dbReference>
<dbReference type="GO" id="GO:0006103">
    <property type="term" value="P:2-oxoglutarate metabolic process"/>
    <property type="evidence" value="ECO:0007669"/>
    <property type="project" value="TreeGrafter"/>
</dbReference>
<feature type="binding site" evidence="5">
    <location>
        <position position="312"/>
    </location>
    <ligand>
        <name>FAD</name>
        <dbReference type="ChEBI" id="CHEBI:57692"/>
    </ligand>
</feature>
<keyword evidence="4 5" id="KW-0520">NAD</keyword>
<proteinExistence type="inferred from homology"/>
<dbReference type="InterPro" id="IPR036188">
    <property type="entry name" value="FAD/NAD-bd_sf"/>
</dbReference>
<evidence type="ECO:0000256" key="4">
    <source>
        <dbReference type="ARBA" id="ARBA00023027"/>
    </source>
</evidence>
<dbReference type="GO" id="GO:0004148">
    <property type="term" value="F:dihydrolipoyl dehydrogenase (NADH) activity"/>
    <property type="evidence" value="ECO:0007669"/>
    <property type="project" value="TreeGrafter"/>
</dbReference>
<dbReference type="Gene3D" id="3.30.390.30">
    <property type="match status" value="1"/>
</dbReference>
<feature type="binding site" evidence="5">
    <location>
        <position position="118"/>
    </location>
    <ligand>
        <name>FAD</name>
        <dbReference type="ChEBI" id="CHEBI:57692"/>
    </ligand>
</feature>
<dbReference type="SUPFAM" id="SSF55424">
    <property type="entry name" value="FAD/NAD-linked reductases, dimerisation (C-terminal) domain"/>
    <property type="match status" value="1"/>
</dbReference>
<feature type="binding site" evidence="5">
    <location>
        <begin position="148"/>
        <end position="150"/>
    </location>
    <ligand>
        <name>FAD</name>
        <dbReference type="ChEBI" id="CHEBI:57692"/>
    </ligand>
</feature>
<dbReference type="EMBL" id="BMSL01000009">
    <property type="protein sequence ID" value="GGS43486.1"/>
    <property type="molecule type" value="Genomic_DNA"/>
</dbReference>
<organism evidence="9 10">
    <name type="scientific">Streptomyces griseoviridis</name>
    <dbReference type="NCBI Taxonomy" id="45398"/>
    <lineage>
        <taxon>Bacteria</taxon>
        <taxon>Bacillati</taxon>
        <taxon>Actinomycetota</taxon>
        <taxon>Actinomycetes</taxon>
        <taxon>Kitasatosporales</taxon>
        <taxon>Streptomycetaceae</taxon>
        <taxon>Streptomyces</taxon>
    </lineage>
</organism>
<comment type="caution">
    <text evidence="9">The sequence shown here is derived from an EMBL/GenBank/DDBJ whole genome shotgun (WGS) entry which is preliminary data.</text>
</comment>
<comment type="cofactor">
    <cofactor evidence="5">
        <name>FAD</name>
        <dbReference type="ChEBI" id="CHEBI:57692"/>
    </cofactor>
    <text evidence="5">Binds 1 FAD per subunit.</text>
</comment>
<protein>
    <submittedName>
        <fullName evidence="9">Oxidoreductase</fullName>
    </submittedName>
</protein>
<evidence type="ECO:0000256" key="1">
    <source>
        <dbReference type="ARBA" id="ARBA00007532"/>
    </source>
</evidence>
<feature type="disulfide bond" description="Redox-active" evidence="6">
    <location>
        <begin position="46"/>
        <end position="51"/>
    </location>
</feature>
<dbReference type="PANTHER" id="PTHR22912">
    <property type="entry name" value="DISULFIDE OXIDOREDUCTASE"/>
    <property type="match status" value="1"/>
</dbReference>
<feature type="binding site" evidence="5">
    <location>
        <position position="272"/>
    </location>
    <ligand>
        <name>NAD(+)</name>
        <dbReference type="ChEBI" id="CHEBI:57540"/>
    </ligand>
</feature>
<evidence type="ECO:0000256" key="3">
    <source>
        <dbReference type="ARBA" id="ARBA00022827"/>
    </source>
</evidence>
<evidence type="ECO:0000256" key="5">
    <source>
        <dbReference type="PIRSR" id="PIRSR000350-3"/>
    </source>
</evidence>
<accession>A0A918GMK0</accession>
<evidence type="ECO:0000259" key="7">
    <source>
        <dbReference type="Pfam" id="PF02852"/>
    </source>
</evidence>
<gene>
    <name evidence="9" type="ORF">GCM10010238_36490</name>
</gene>
<reference evidence="9" key="2">
    <citation type="submission" date="2020-09" db="EMBL/GenBank/DDBJ databases">
        <authorList>
            <person name="Sun Q."/>
            <person name="Ohkuma M."/>
        </authorList>
    </citation>
    <scope>NUCLEOTIDE SEQUENCE</scope>
    <source>
        <strain evidence="9">JCM 4234</strain>
    </source>
</reference>
<dbReference type="InterPro" id="IPR004099">
    <property type="entry name" value="Pyr_nucl-diS_OxRdtase_dimer"/>
</dbReference>
<dbReference type="InterPro" id="IPR050151">
    <property type="entry name" value="Class-I_Pyr_Nuc-Dis_Oxidored"/>
</dbReference>
<dbReference type="PIRSF" id="PIRSF000350">
    <property type="entry name" value="Mercury_reductase_MerA"/>
    <property type="match status" value="1"/>
</dbReference>
<dbReference type="PRINTS" id="PR00368">
    <property type="entry name" value="FADPNR"/>
</dbReference>
<dbReference type="PRINTS" id="PR00411">
    <property type="entry name" value="PNDRDTASEI"/>
</dbReference>
<evidence type="ECO:0000313" key="10">
    <source>
        <dbReference type="Proteomes" id="UP000653493"/>
    </source>
</evidence>
<dbReference type="Proteomes" id="UP000653493">
    <property type="component" value="Unassembled WGS sequence"/>
</dbReference>
<evidence type="ECO:0000256" key="2">
    <source>
        <dbReference type="ARBA" id="ARBA00022630"/>
    </source>
</evidence>
<dbReference type="PANTHER" id="PTHR22912:SF151">
    <property type="entry name" value="DIHYDROLIPOYL DEHYDROGENASE, MITOCHONDRIAL"/>
    <property type="match status" value="1"/>
</dbReference>
<name>A0A918GMK0_STRGD</name>
<reference evidence="9" key="1">
    <citation type="journal article" date="2014" name="Int. J. Syst. Evol. Microbiol.">
        <title>Complete genome sequence of Corynebacterium casei LMG S-19264T (=DSM 44701T), isolated from a smear-ripened cheese.</title>
        <authorList>
            <consortium name="US DOE Joint Genome Institute (JGI-PGF)"/>
            <person name="Walter F."/>
            <person name="Albersmeier A."/>
            <person name="Kalinowski J."/>
            <person name="Ruckert C."/>
        </authorList>
    </citation>
    <scope>NUCLEOTIDE SEQUENCE</scope>
    <source>
        <strain evidence="9">JCM 4234</strain>
    </source>
</reference>
<keyword evidence="5" id="KW-0547">Nucleotide-binding</keyword>
<keyword evidence="10" id="KW-1185">Reference proteome</keyword>
<dbReference type="InterPro" id="IPR001100">
    <property type="entry name" value="Pyr_nuc-diS_OxRdtase"/>
</dbReference>
<dbReference type="SUPFAM" id="SSF51905">
    <property type="entry name" value="FAD/NAD(P)-binding domain"/>
    <property type="match status" value="1"/>
</dbReference>
<evidence type="ECO:0000313" key="9">
    <source>
        <dbReference type="EMBL" id="GGS43486.1"/>
    </source>
</evidence>
<feature type="binding site" evidence="5">
    <location>
        <begin position="185"/>
        <end position="192"/>
    </location>
    <ligand>
        <name>NAD(+)</name>
        <dbReference type="ChEBI" id="CHEBI:57540"/>
    </ligand>
</feature>
<dbReference type="Gene3D" id="3.50.50.60">
    <property type="entry name" value="FAD/NAD(P)-binding domain"/>
    <property type="match status" value="2"/>
</dbReference>
<dbReference type="Pfam" id="PF07992">
    <property type="entry name" value="Pyr_redox_2"/>
    <property type="match status" value="1"/>
</dbReference>
<keyword evidence="3 5" id="KW-0274">FAD</keyword>
<comment type="similarity">
    <text evidence="1">Belongs to the class-I pyridine nucleotide-disulfide oxidoreductase family.</text>
</comment>